<sequence length="184" mass="20222">MAIPGRVHSGVRKQDPGNPTPRFDACIVHRKIIIINRRYALGSSDYPVPQTLGEIIVLSQSASLANSSVVCTHPHSSTRSVMLTQYNYGVLRVLDWLLHSPSCSGLGSLNGHCSRVLCTFPAAVVISQRKRESGTPKESKWNVENNSLIVTYSENEAIVLHGFRVLTEIVPSIVAHQFLLPLRA</sequence>
<accession>A0A1L9TAL6</accession>
<protein>
    <submittedName>
        <fullName evidence="1">Uncharacterized protein</fullName>
    </submittedName>
</protein>
<evidence type="ECO:0000313" key="2">
    <source>
        <dbReference type="Proteomes" id="UP000184356"/>
    </source>
</evidence>
<organism evidence="1 2">
    <name type="scientific">Aspergillus sydowii CBS 593.65</name>
    <dbReference type="NCBI Taxonomy" id="1036612"/>
    <lineage>
        <taxon>Eukaryota</taxon>
        <taxon>Fungi</taxon>
        <taxon>Dikarya</taxon>
        <taxon>Ascomycota</taxon>
        <taxon>Pezizomycotina</taxon>
        <taxon>Eurotiomycetes</taxon>
        <taxon>Eurotiomycetidae</taxon>
        <taxon>Eurotiales</taxon>
        <taxon>Aspergillaceae</taxon>
        <taxon>Aspergillus</taxon>
        <taxon>Aspergillus subgen. Nidulantes</taxon>
    </lineage>
</organism>
<dbReference type="RefSeq" id="XP_040700286.1">
    <property type="nucleotide sequence ID" value="XM_040845115.1"/>
</dbReference>
<dbReference type="Proteomes" id="UP000184356">
    <property type="component" value="Unassembled WGS sequence"/>
</dbReference>
<dbReference type="AlphaFoldDB" id="A0A1L9TAL6"/>
<gene>
    <name evidence="1" type="ORF">ASPSYDRAFT_33570</name>
</gene>
<dbReference type="VEuPathDB" id="FungiDB:ASPSYDRAFT_33570"/>
<keyword evidence="2" id="KW-1185">Reference proteome</keyword>
<name>A0A1L9TAL6_9EURO</name>
<proteinExistence type="predicted"/>
<evidence type="ECO:0000313" key="1">
    <source>
        <dbReference type="EMBL" id="OJJ56480.1"/>
    </source>
</evidence>
<dbReference type="GeneID" id="63761188"/>
<reference evidence="2" key="1">
    <citation type="journal article" date="2017" name="Genome Biol.">
        <title>Comparative genomics reveals high biological diversity and specific adaptations in the industrially and medically important fungal genus Aspergillus.</title>
        <authorList>
            <person name="de Vries R.P."/>
            <person name="Riley R."/>
            <person name="Wiebenga A."/>
            <person name="Aguilar-Osorio G."/>
            <person name="Amillis S."/>
            <person name="Uchima C.A."/>
            <person name="Anderluh G."/>
            <person name="Asadollahi M."/>
            <person name="Askin M."/>
            <person name="Barry K."/>
            <person name="Battaglia E."/>
            <person name="Bayram O."/>
            <person name="Benocci T."/>
            <person name="Braus-Stromeyer S.A."/>
            <person name="Caldana C."/>
            <person name="Canovas D."/>
            <person name="Cerqueira G.C."/>
            <person name="Chen F."/>
            <person name="Chen W."/>
            <person name="Choi C."/>
            <person name="Clum A."/>
            <person name="Dos Santos R.A."/>
            <person name="Damasio A.R."/>
            <person name="Diallinas G."/>
            <person name="Emri T."/>
            <person name="Fekete E."/>
            <person name="Flipphi M."/>
            <person name="Freyberg S."/>
            <person name="Gallo A."/>
            <person name="Gournas C."/>
            <person name="Habgood R."/>
            <person name="Hainaut M."/>
            <person name="Harispe M.L."/>
            <person name="Henrissat B."/>
            <person name="Hilden K.S."/>
            <person name="Hope R."/>
            <person name="Hossain A."/>
            <person name="Karabika E."/>
            <person name="Karaffa L."/>
            <person name="Karanyi Z."/>
            <person name="Krasevec N."/>
            <person name="Kuo A."/>
            <person name="Kusch H."/>
            <person name="LaButti K."/>
            <person name="Lagendijk E.L."/>
            <person name="Lapidus A."/>
            <person name="Levasseur A."/>
            <person name="Lindquist E."/>
            <person name="Lipzen A."/>
            <person name="Logrieco A.F."/>
            <person name="MacCabe A."/>
            <person name="Maekelae M.R."/>
            <person name="Malavazi I."/>
            <person name="Melin P."/>
            <person name="Meyer V."/>
            <person name="Mielnichuk N."/>
            <person name="Miskei M."/>
            <person name="Molnar A.P."/>
            <person name="Mule G."/>
            <person name="Ngan C.Y."/>
            <person name="Orejas M."/>
            <person name="Orosz E."/>
            <person name="Ouedraogo J.P."/>
            <person name="Overkamp K.M."/>
            <person name="Park H.-S."/>
            <person name="Perrone G."/>
            <person name="Piumi F."/>
            <person name="Punt P.J."/>
            <person name="Ram A.F."/>
            <person name="Ramon A."/>
            <person name="Rauscher S."/>
            <person name="Record E."/>
            <person name="Riano-Pachon D.M."/>
            <person name="Robert V."/>
            <person name="Roehrig J."/>
            <person name="Ruller R."/>
            <person name="Salamov A."/>
            <person name="Salih N.S."/>
            <person name="Samson R.A."/>
            <person name="Sandor E."/>
            <person name="Sanguinetti M."/>
            <person name="Schuetze T."/>
            <person name="Sepcic K."/>
            <person name="Shelest E."/>
            <person name="Sherlock G."/>
            <person name="Sophianopoulou V."/>
            <person name="Squina F.M."/>
            <person name="Sun H."/>
            <person name="Susca A."/>
            <person name="Todd R.B."/>
            <person name="Tsang A."/>
            <person name="Unkles S.E."/>
            <person name="van de Wiele N."/>
            <person name="van Rossen-Uffink D."/>
            <person name="Oliveira J.V."/>
            <person name="Vesth T.C."/>
            <person name="Visser J."/>
            <person name="Yu J.-H."/>
            <person name="Zhou M."/>
            <person name="Andersen M.R."/>
            <person name="Archer D.B."/>
            <person name="Baker S.E."/>
            <person name="Benoit I."/>
            <person name="Brakhage A.A."/>
            <person name="Braus G.H."/>
            <person name="Fischer R."/>
            <person name="Frisvad J.C."/>
            <person name="Goldman G.H."/>
            <person name="Houbraken J."/>
            <person name="Oakley B."/>
            <person name="Pocsi I."/>
            <person name="Scazzocchio C."/>
            <person name="Seiboth B."/>
            <person name="vanKuyk P.A."/>
            <person name="Wortman J."/>
            <person name="Dyer P.S."/>
            <person name="Grigoriev I.V."/>
        </authorList>
    </citation>
    <scope>NUCLEOTIDE SEQUENCE [LARGE SCALE GENOMIC DNA]</scope>
    <source>
        <strain evidence="2">CBS 593.65</strain>
    </source>
</reference>
<dbReference type="EMBL" id="KV878590">
    <property type="protein sequence ID" value="OJJ56480.1"/>
    <property type="molecule type" value="Genomic_DNA"/>
</dbReference>